<comment type="caution">
    <text evidence="1">The sequence shown here is derived from an EMBL/GenBank/DDBJ whole genome shotgun (WGS) entry which is preliminary data.</text>
</comment>
<reference evidence="1" key="1">
    <citation type="journal article" date="2023" name="G3 (Bethesda)">
        <title>Whole genome assemblies of Zophobas morio and Tenebrio molitor.</title>
        <authorList>
            <person name="Kaur S."/>
            <person name="Stinson S.A."/>
            <person name="diCenzo G.C."/>
        </authorList>
    </citation>
    <scope>NUCLEOTIDE SEQUENCE</scope>
    <source>
        <strain evidence="1">QUZm001</strain>
    </source>
</reference>
<evidence type="ECO:0000313" key="1">
    <source>
        <dbReference type="EMBL" id="KAJ3662001.1"/>
    </source>
</evidence>
<accession>A0AA38MMS4</accession>
<organism evidence="1 2">
    <name type="scientific">Zophobas morio</name>
    <dbReference type="NCBI Taxonomy" id="2755281"/>
    <lineage>
        <taxon>Eukaryota</taxon>
        <taxon>Metazoa</taxon>
        <taxon>Ecdysozoa</taxon>
        <taxon>Arthropoda</taxon>
        <taxon>Hexapoda</taxon>
        <taxon>Insecta</taxon>
        <taxon>Pterygota</taxon>
        <taxon>Neoptera</taxon>
        <taxon>Endopterygota</taxon>
        <taxon>Coleoptera</taxon>
        <taxon>Polyphaga</taxon>
        <taxon>Cucujiformia</taxon>
        <taxon>Tenebrionidae</taxon>
        <taxon>Zophobas</taxon>
    </lineage>
</organism>
<protein>
    <submittedName>
        <fullName evidence="1">Uncharacterized protein</fullName>
    </submittedName>
</protein>
<evidence type="ECO:0000313" key="2">
    <source>
        <dbReference type="Proteomes" id="UP001168821"/>
    </source>
</evidence>
<name>A0AA38MMS4_9CUCU</name>
<dbReference type="Proteomes" id="UP001168821">
    <property type="component" value="Unassembled WGS sequence"/>
</dbReference>
<keyword evidence="2" id="KW-1185">Reference proteome</keyword>
<gene>
    <name evidence="1" type="ORF">Zmor_006369</name>
</gene>
<dbReference type="AlphaFoldDB" id="A0AA38MMS4"/>
<proteinExistence type="predicted"/>
<dbReference type="EMBL" id="JALNTZ010000002">
    <property type="protein sequence ID" value="KAJ3662001.1"/>
    <property type="molecule type" value="Genomic_DNA"/>
</dbReference>
<sequence length="98" mass="11655">MGYNFKKVENRKIIIEPPRLQGLKIKFLKRYIQLMEEDVTFVYLDETWVYQHGVPVRKWVHESNRRGMPAKIVMNEGRRFTILHAGGKFGFLENCLLS</sequence>